<keyword evidence="2 5" id="KW-0812">Transmembrane</keyword>
<protein>
    <submittedName>
        <fullName evidence="7">DUF202 domain-containing protein</fullName>
    </submittedName>
</protein>
<organism evidence="7 8">
    <name type="scientific">Arthrobacter sulfonylureivorans</name>
    <dbReference type="NCBI Taxonomy" id="2486855"/>
    <lineage>
        <taxon>Bacteria</taxon>
        <taxon>Bacillati</taxon>
        <taxon>Actinomycetota</taxon>
        <taxon>Actinomycetes</taxon>
        <taxon>Micrococcales</taxon>
        <taxon>Micrococcaceae</taxon>
        <taxon>Arthrobacter</taxon>
    </lineage>
</organism>
<dbReference type="RefSeq" id="WP_241913554.1">
    <property type="nucleotide sequence ID" value="NZ_CP093326.1"/>
</dbReference>
<reference evidence="7 8" key="1">
    <citation type="submission" date="2022-03" db="EMBL/GenBank/DDBJ databases">
        <title>Isotopic signatures of nitrous oxide derived from detoxification processes.</title>
        <authorList>
            <person name="Behrendt U."/>
            <person name="Buchen C."/>
            <person name="Well R."/>
            <person name="Ulrich A."/>
            <person name="Rohe L."/>
            <person name="Kolb S."/>
            <person name="Schloter M."/>
            <person name="Horn M.A."/>
            <person name="Augustin J."/>
        </authorList>
    </citation>
    <scope>NUCLEOTIDE SEQUENCE [LARGE SCALE GENOMIC DNA]</scope>
    <source>
        <strain evidence="7 8">S4-C24</strain>
    </source>
</reference>
<proteinExistence type="predicted"/>
<feature type="domain" description="DUF202" evidence="6">
    <location>
        <begin position="9"/>
        <end position="71"/>
    </location>
</feature>
<dbReference type="Proteomes" id="UP000829069">
    <property type="component" value="Chromosome"/>
</dbReference>
<dbReference type="InterPro" id="IPR003807">
    <property type="entry name" value="DUF202"/>
</dbReference>
<evidence type="ECO:0000256" key="3">
    <source>
        <dbReference type="ARBA" id="ARBA00022989"/>
    </source>
</evidence>
<evidence type="ECO:0000259" key="6">
    <source>
        <dbReference type="Pfam" id="PF02656"/>
    </source>
</evidence>
<dbReference type="EMBL" id="CP093326">
    <property type="protein sequence ID" value="UNK45298.1"/>
    <property type="molecule type" value="Genomic_DNA"/>
</dbReference>
<feature type="transmembrane region" description="Helical" evidence="5">
    <location>
        <begin position="43"/>
        <end position="62"/>
    </location>
</feature>
<comment type="subcellular location">
    <subcellularLocation>
        <location evidence="1">Endomembrane system</location>
        <topology evidence="1">Multi-pass membrane protein</topology>
    </subcellularLocation>
</comment>
<sequence length="110" mass="11945">MPEPEHHDAGLQPERTSLAWSRTTLAMIVATAMFLRWFPEYGWFTGTLVAVALCTALGIYITQQLRYRRAVSGIANERIHADAAAAAWVAGSVVVLGALGLFAVLFLALD</sequence>
<evidence type="ECO:0000313" key="8">
    <source>
        <dbReference type="Proteomes" id="UP000829069"/>
    </source>
</evidence>
<evidence type="ECO:0000256" key="5">
    <source>
        <dbReference type="SAM" id="Phobius"/>
    </source>
</evidence>
<feature type="transmembrane region" description="Helical" evidence="5">
    <location>
        <begin position="83"/>
        <end position="109"/>
    </location>
</feature>
<accession>A0ABY3W525</accession>
<dbReference type="Pfam" id="PF02656">
    <property type="entry name" value="DUF202"/>
    <property type="match status" value="1"/>
</dbReference>
<keyword evidence="8" id="KW-1185">Reference proteome</keyword>
<evidence type="ECO:0000256" key="1">
    <source>
        <dbReference type="ARBA" id="ARBA00004127"/>
    </source>
</evidence>
<keyword evidence="3 5" id="KW-1133">Transmembrane helix</keyword>
<evidence type="ECO:0000256" key="2">
    <source>
        <dbReference type="ARBA" id="ARBA00022692"/>
    </source>
</evidence>
<evidence type="ECO:0000313" key="7">
    <source>
        <dbReference type="EMBL" id="UNK45298.1"/>
    </source>
</evidence>
<name>A0ABY3W525_9MICC</name>
<keyword evidence="4 5" id="KW-0472">Membrane</keyword>
<evidence type="ECO:0000256" key="4">
    <source>
        <dbReference type="ARBA" id="ARBA00023136"/>
    </source>
</evidence>
<gene>
    <name evidence="7" type="ORF">MNQ99_15375</name>
</gene>